<dbReference type="EMBL" id="KN835178">
    <property type="protein sequence ID" value="KIK45106.1"/>
    <property type="molecule type" value="Genomic_DNA"/>
</dbReference>
<feature type="transmembrane region" description="Helical" evidence="1">
    <location>
        <begin position="160"/>
        <end position="181"/>
    </location>
</feature>
<keyword evidence="1" id="KW-1133">Transmembrane helix</keyword>
<evidence type="ECO:0000313" key="2">
    <source>
        <dbReference type="EMBL" id="KIK45106.1"/>
    </source>
</evidence>
<organism evidence="2 3">
    <name type="scientific">Suillus luteus UH-Slu-Lm8-n1</name>
    <dbReference type="NCBI Taxonomy" id="930992"/>
    <lineage>
        <taxon>Eukaryota</taxon>
        <taxon>Fungi</taxon>
        <taxon>Dikarya</taxon>
        <taxon>Basidiomycota</taxon>
        <taxon>Agaricomycotina</taxon>
        <taxon>Agaricomycetes</taxon>
        <taxon>Agaricomycetidae</taxon>
        <taxon>Boletales</taxon>
        <taxon>Suillineae</taxon>
        <taxon>Suillaceae</taxon>
        <taxon>Suillus</taxon>
    </lineage>
</organism>
<dbReference type="InParanoid" id="A0A0D0ATU4"/>
<keyword evidence="1" id="KW-0812">Transmembrane</keyword>
<name>A0A0D0ATU4_9AGAM</name>
<keyword evidence="1" id="KW-0472">Membrane</keyword>
<gene>
    <name evidence="2" type="ORF">CY34DRAFT_563949</name>
</gene>
<reference evidence="2 3" key="1">
    <citation type="submission" date="2014-04" db="EMBL/GenBank/DDBJ databases">
        <authorList>
            <consortium name="DOE Joint Genome Institute"/>
            <person name="Kuo A."/>
            <person name="Ruytinx J."/>
            <person name="Rineau F."/>
            <person name="Colpaert J."/>
            <person name="Kohler A."/>
            <person name="Nagy L.G."/>
            <person name="Floudas D."/>
            <person name="Copeland A."/>
            <person name="Barry K.W."/>
            <person name="Cichocki N."/>
            <person name="Veneault-Fourrey C."/>
            <person name="LaButti K."/>
            <person name="Lindquist E.A."/>
            <person name="Lipzen A."/>
            <person name="Lundell T."/>
            <person name="Morin E."/>
            <person name="Murat C."/>
            <person name="Sun H."/>
            <person name="Tunlid A."/>
            <person name="Henrissat B."/>
            <person name="Grigoriev I.V."/>
            <person name="Hibbett D.S."/>
            <person name="Martin F."/>
            <person name="Nordberg H.P."/>
            <person name="Cantor M.N."/>
            <person name="Hua S.X."/>
        </authorList>
    </citation>
    <scope>NUCLEOTIDE SEQUENCE [LARGE SCALE GENOMIC DNA]</scope>
    <source>
        <strain evidence="2 3">UH-Slu-Lm8-n1</strain>
    </source>
</reference>
<feature type="transmembrane region" description="Helical" evidence="1">
    <location>
        <begin position="73"/>
        <end position="94"/>
    </location>
</feature>
<evidence type="ECO:0000256" key="1">
    <source>
        <dbReference type="SAM" id="Phobius"/>
    </source>
</evidence>
<keyword evidence="3" id="KW-1185">Reference proteome</keyword>
<dbReference type="AlphaFoldDB" id="A0A0D0ATU4"/>
<dbReference type="OrthoDB" id="2645170at2759"/>
<dbReference type="STRING" id="930992.A0A0D0ATU4"/>
<dbReference type="Proteomes" id="UP000054485">
    <property type="component" value="Unassembled WGS sequence"/>
</dbReference>
<evidence type="ECO:0000313" key="3">
    <source>
        <dbReference type="Proteomes" id="UP000054485"/>
    </source>
</evidence>
<sequence length="242" mass="27095">MDMEQALERHSCSFCDFTLHGFCSCWHDCIRCYCHTSERGLPALQFSVKCIVAAEGLLIIRTYAFWKQNKRLLAVLLVLAAISIACAVSITQVVNNLAAPPDPSAPPTSNCTFQAGRSSAIQYGFLVAYELLLMSLTVFKRYQDYRHSNSRLVKAIFHGGVRYMTAIIFVSIVNILIMSVVPQSYDEMMDVPQLVLHSMLASRVLFSLRESDQGGLNETSLQMSTFRPAQHNPMHTSMRGES</sequence>
<feature type="transmembrane region" description="Helical" evidence="1">
    <location>
        <begin position="120"/>
        <end position="139"/>
    </location>
</feature>
<dbReference type="HOGENOM" id="CLU_1147843_0_0_1"/>
<accession>A0A0D0ATU4</accession>
<proteinExistence type="predicted"/>
<reference evidence="3" key="2">
    <citation type="submission" date="2015-01" db="EMBL/GenBank/DDBJ databases">
        <title>Evolutionary Origins and Diversification of the Mycorrhizal Mutualists.</title>
        <authorList>
            <consortium name="DOE Joint Genome Institute"/>
            <consortium name="Mycorrhizal Genomics Consortium"/>
            <person name="Kohler A."/>
            <person name="Kuo A."/>
            <person name="Nagy L.G."/>
            <person name="Floudas D."/>
            <person name="Copeland A."/>
            <person name="Barry K.W."/>
            <person name="Cichocki N."/>
            <person name="Veneault-Fourrey C."/>
            <person name="LaButti K."/>
            <person name="Lindquist E.A."/>
            <person name="Lipzen A."/>
            <person name="Lundell T."/>
            <person name="Morin E."/>
            <person name="Murat C."/>
            <person name="Riley R."/>
            <person name="Ohm R."/>
            <person name="Sun H."/>
            <person name="Tunlid A."/>
            <person name="Henrissat B."/>
            <person name="Grigoriev I.V."/>
            <person name="Hibbett D.S."/>
            <person name="Martin F."/>
        </authorList>
    </citation>
    <scope>NUCLEOTIDE SEQUENCE [LARGE SCALE GENOMIC DNA]</scope>
    <source>
        <strain evidence="3">UH-Slu-Lm8-n1</strain>
    </source>
</reference>
<protein>
    <submittedName>
        <fullName evidence="2">Unplaced genomic scaffold CY34scaffold_47, whole genome shotgun sequence</fullName>
    </submittedName>
</protein>